<evidence type="ECO:0000256" key="13">
    <source>
        <dbReference type="HAMAP-Rule" id="MF_01113"/>
    </source>
</evidence>
<keyword evidence="11 13" id="KW-0234">DNA repair</keyword>
<evidence type="ECO:0000259" key="14">
    <source>
        <dbReference type="PROSITE" id="PS50173"/>
    </source>
</evidence>
<evidence type="ECO:0000256" key="4">
    <source>
        <dbReference type="ARBA" id="ARBA00022679"/>
    </source>
</evidence>
<dbReference type="NCBIfam" id="NF002848">
    <property type="entry name" value="PRK03103.1"/>
    <property type="match status" value="1"/>
</dbReference>
<dbReference type="PROSITE" id="PS50173">
    <property type="entry name" value="UMUC"/>
    <property type="match status" value="1"/>
</dbReference>
<name>A0ABS2PFY1_9BACL</name>
<feature type="site" description="Substrate discrimination" evidence="13">
    <location>
        <position position="14"/>
    </location>
</feature>
<comment type="subcellular location">
    <subcellularLocation>
        <location evidence="1 13">Cytoplasm</location>
    </subcellularLocation>
</comment>
<dbReference type="Pfam" id="PF11799">
    <property type="entry name" value="IMS_C"/>
    <property type="match status" value="1"/>
</dbReference>
<evidence type="ECO:0000256" key="3">
    <source>
        <dbReference type="ARBA" id="ARBA00022490"/>
    </source>
</evidence>
<dbReference type="Gene3D" id="3.40.1170.60">
    <property type="match status" value="1"/>
</dbReference>
<keyword evidence="5 13" id="KW-0548">Nucleotidyltransferase</keyword>
<dbReference type="InterPro" id="IPR022880">
    <property type="entry name" value="DNApol_IV"/>
</dbReference>
<dbReference type="InterPro" id="IPR043128">
    <property type="entry name" value="Rev_trsase/Diguanyl_cyclase"/>
</dbReference>
<evidence type="ECO:0000256" key="5">
    <source>
        <dbReference type="ARBA" id="ARBA00022695"/>
    </source>
</evidence>
<evidence type="ECO:0000256" key="2">
    <source>
        <dbReference type="ARBA" id="ARBA00010945"/>
    </source>
</evidence>
<dbReference type="PANTHER" id="PTHR11076:SF35">
    <property type="entry name" value="DNA REPAIR PROTEIN HOMOLOG YOBH"/>
    <property type="match status" value="1"/>
</dbReference>
<evidence type="ECO:0000256" key="12">
    <source>
        <dbReference type="ARBA" id="ARBA00049244"/>
    </source>
</evidence>
<feature type="active site" evidence="13">
    <location>
        <position position="106"/>
    </location>
</feature>
<dbReference type="InterPro" id="IPR036775">
    <property type="entry name" value="DNA_pol_Y-fam_lit_finger_sf"/>
</dbReference>
<reference evidence="15 16" key="1">
    <citation type="submission" date="2021-01" db="EMBL/GenBank/DDBJ databases">
        <title>Genomic Encyclopedia of Type Strains, Phase IV (KMG-IV): sequencing the most valuable type-strain genomes for metagenomic binning, comparative biology and taxonomic classification.</title>
        <authorList>
            <person name="Goeker M."/>
        </authorList>
    </citation>
    <scope>NUCLEOTIDE SEQUENCE [LARGE SCALE GENOMIC DNA]</scope>
    <source>
        <strain evidence="15 16">DSM 25540</strain>
    </source>
</reference>
<sequence length="411" mass="46283">MERVVFLIDMQSFYANIEKIEHPELKNKPVAVAGDPKIRSGIILAACPTAKKRGVKTAEALWEAEMKCSDLVVVRPRMQLYLDVSVSIAASLEVYTDLVEPYSIDEIFVEMTYALPRLGITAEEAAEQIITKIRRESGMIARVGIGPNKVLAKMACDHFSKKQDDGIFTLNLVNLQEKLWPLPIGKLFGVGKRMNQHFLNVGIRTIGQLAKSELADLQKRWGINGEVLWRTAHGKDEAPVTVDTHIRRKAIGHNMTLPRDYRTWDEIKTVLLELSEEVARRVRVNGYLGGTVTAGARGHNHFQQPSGFHRQMKLPDVTNDGKVIYEAVKHLFLRHWNRDAVRSLGISLDGLVSDECRQLSLFRDDVDREKLNVTVDRLKYRYGSEAVLHATSLTAGGQARIRAKKLGGHYK</sequence>
<gene>
    <name evidence="13" type="primary">dinB</name>
    <name evidence="15" type="ORF">JOD17_003430</name>
</gene>
<keyword evidence="16" id="KW-1185">Reference proteome</keyword>
<keyword evidence="3 13" id="KW-0963">Cytoplasm</keyword>
<dbReference type="InterPro" id="IPR050116">
    <property type="entry name" value="DNA_polymerase-Y"/>
</dbReference>
<keyword evidence="10 13" id="KW-0238">DNA-binding</keyword>
<dbReference type="GO" id="GO:0003887">
    <property type="term" value="F:DNA-directed DNA polymerase activity"/>
    <property type="evidence" value="ECO:0007669"/>
    <property type="project" value="UniProtKB-EC"/>
</dbReference>
<evidence type="ECO:0000256" key="11">
    <source>
        <dbReference type="ARBA" id="ARBA00023204"/>
    </source>
</evidence>
<comment type="function">
    <text evidence="13">Poorly processive, error-prone DNA polymerase involved in untargeted mutagenesis. Copies undamaged DNA at stalled replication forks, which arise in vivo from mismatched or misaligned primer ends. These misaligned primers can be extended by PolIV. Exhibits no 3'-5' exonuclease (proofreading) activity. May be involved in translesional synthesis, in conjunction with the beta clamp from PolIII.</text>
</comment>
<keyword evidence="13" id="KW-0239">DNA-directed DNA polymerase</keyword>
<dbReference type="CDD" id="cd01700">
    <property type="entry name" value="PolY_Pol_V_umuC"/>
    <property type="match status" value="1"/>
</dbReference>
<keyword evidence="9 13" id="KW-0460">Magnesium</keyword>
<feature type="binding site" evidence="13">
    <location>
        <position position="105"/>
    </location>
    <ligand>
        <name>Mg(2+)</name>
        <dbReference type="ChEBI" id="CHEBI:18420"/>
    </ligand>
</feature>
<proteinExistence type="inferred from homology"/>
<dbReference type="SUPFAM" id="SSF100879">
    <property type="entry name" value="Lesion bypass DNA polymerase (Y-family), little finger domain"/>
    <property type="match status" value="1"/>
</dbReference>
<evidence type="ECO:0000256" key="10">
    <source>
        <dbReference type="ARBA" id="ARBA00023125"/>
    </source>
</evidence>
<dbReference type="EC" id="2.7.7.7" evidence="13"/>
<dbReference type="InterPro" id="IPR053848">
    <property type="entry name" value="IMS_HHH_1"/>
</dbReference>
<evidence type="ECO:0000256" key="1">
    <source>
        <dbReference type="ARBA" id="ARBA00004496"/>
    </source>
</evidence>
<dbReference type="HAMAP" id="MF_01113">
    <property type="entry name" value="DNApol_IV"/>
    <property type="match status" value="1"/>
</dbReference>
<dbReference type="Gene3D" id="3.30.1490.100">
    <property type="entry name" value="DNA polymerase, Y-family, little finger domain"/>
    <property type="match status" value="1"/>
</dbReference>
<dbReference type="Gene3D" id="1.10.150.20">
    <property type="entry name" value="5' to 3' exonuclease, C-terminal subdomain"/>
    <property type="match status" value="1"/>
</dbReference>
<comment type="subunit">
    <text evidence="13">Monomer.</text>
</comment>
<organism evidence="15 16">
    <name type="scientific">Geomicrobium sediminis</name>
    <dbReference type="NCBI Taxonomy" id="1347788"/>
    <lineage>
        <taxon>Bacteria</taxon>
        <taxon>Bacillati</taxon>
        <taxon>Bacillota</taxon>
        <taxon>Bacilli</taxon>
        <taxon>Bacillales</taxon>
        <taxon>Geomicrobium</taxon>
    </lineage>
</organism>
<comment type="similarity">
    <text evidence="2 13">Belongs to the DNA polymerase type-Y family.</text>
</comment>
<dbReference type="InterPro" id="IPR043502">
    <property type="entry name" value="DNA/RNA_pol_sf"/>
</dbReference>
<dbReference type="SUPFAM" id="SSF56672">
    <property type="entry name" value="DNA/RNA polymerases"/>
    <property type="match status" value="1"/>
</dbReference>
<feature type="binding site" evidence="13">
    <location>
        <position position="9"/>
    </location>
    <ligand>
        <name>Mg(2+)</name>
        <dbReference type="ChEBI" id="CHEBI:18420"/>
    </ligand>
</feature>
<feature type="domain" description="UmuC" evidence="14">
    <location>
        <begin position="5"/>
        <end position="191"/>
    </location>
</feature>
<dbReference type="PANTHER" id="PTHR11076">
    <property type="entry name" value="DNA REPAIR POLYMERASE UMUC / TRANSFERASE FAMILY MEMBER"/>
    <property type="match status" value="1"/>
</dbReference>
<dbReference type="InterPro" id="IPR001126">
    <property type="entry name" value="UmuC"/>
</dbReference>
<dbReference type="Pfam" id="PF00817">
    <property type="entry name" value="IMS"/>
    <property type="match status" value="1"/>
</dbReference>
<evidence type="ECO:0000313" key="15">
    <source>
        <dbReference type="EMBL" id="MBM7634328.1"/>
    </source>
</evidence>
<evidence type="ECO:0000256" key="8">
    <source>
        <dbReference type="ARBA" id="ARBA00022763"/>
    </source>
</evidence>
<dbReference type="InterPro" id="IPR017961">
    <property type="entry name" value="DNA_pol_Y-fam_little_finger"/>
</dbReference>
<comment type="catalytic activity">
    <reaction evidence="12 13">
        <text>DNA(n) + a 2'-deoxyribonucleoside 5'-triphosphate = DNA(n+1) + diphosphate</text>
        <dbReference type="Rhea" id="RHEA:22508"/>
        <dbReference type="Rhea" id="RHEA-COMP:17339"/>
        <dbReference type="Rhea" id="RHEA-COMP:17340"/>
        <dbReference type="ChEBI" id="CHEBI:33019"/>
        <dbReference type="ChEBI" id="CHEBI:61560"/>
        <dbReference type="ChEBI" id="CHEBI:173112"/>
        <dbReference type="EC" id="2.7.7.7"/>
    </reaction>
</comment>
<dbReference type="Proteomes" id="UP000741863">
    <property type="component" value="Unassembled WGS sequence"/>
</dbReference>
<accession>A0ABS2PFY1</accession>
<keyword evidence="13" id="KW-0515">Mutator protein</keyword>
<dbReference type="EMBL" id="JAFBEC010000011">
    <property type="protein sequence ID" value="MBM7634328.1"/>
    <property type="molecule type" value="Genomic_DNA"/>
</dbReference>
<keyword evidence="4 13" id="KW-0808">Transferase</keyword>
<evidence type="ECO:0000313" key="16">
    <source>
        <dbReference type="Proteomes" id="UP000741863"/>
    </source>
</evidence>
<evidence type="ECO:0000256" key="6">
    <source>
        <dbReference type="ARBA" id="ARBA00022705"/>
    </source>
</evidence>
<dbReference type="Gene3D" id="3.30.70.270">
    <property type="match status" value="1"/>
</dbReference>
<protein>
    <recommendedName>
        <fullName evidence="13">DNA polymerase IV</fullName>
        <shortName evidence="13">Pol IV</shortName>
        <ecNumber evidence="13">2.7.7.7</ecNumber>
    </recommendedName>
</protein>
<evidence type="ECO:0000256" key="7">
    <source>
        <dbReference type="ARBA" id="ARBA00022723"/>
    </source>
</evidence>
<keyword evidence="8 13" id="KW-0227">DNA damage</keyword>
<keyword evidence="6 13" id="KW-0235">DNA replication</keyword>
<comment type="cofactor">
    <cofactor evidence="13">
        <name>Mg(2+)</name>
        <dbReference type="ChEBI" id="CHEBI:18420"/>
    </cofactor>
    <text evidence="13">Binds 2 magnesium ions per subunit.</text>
</comment>
<evidence type="ECO:0000256" key="9">
    <source>
        <dbReference type="ARBA" id="ARBA00022842"/>
    </source>
</evidence>
<comment type="caution">
    <text evidence="15">The sequence shown here is derived from an EMBL/GenBank/DDBJ whole genome shotgun (WGS) entry which is preliminary data.</text>
</comment>
<keyword evidence="7 13" id="KW-0479">Metal-binding</keyword>
<dbReference type="Pfam" id="PF21999">
    <property type="entry name" value="IMS_HHH_1"/>
    <property type="match status" value="1"/>
</dbReference>